<dbReference type="AlphaFoldDB" id="A0AAJ0F3W2"/>
<evidence type="ECO:0000259" key="1">
    <source>
        <dbReference type="Pfam" id="PF01965"/>
    </source>
</evidence>
<organism evidence="2 3">
    <name type="scientific">Echria macrotheca</name>
    <dbReference type="NCBI Taxonomy" id="438768"/>
    <lineage>
        <taxon>Eukaryota</taxon>
        <taxon>Fungi</taxon>
        <taxon>Dikarya</taxon>
        <taxon>Ascomycota</taxon>
        <taxon>Pezizomycotina</taxon>
        <taxon>Sordariomycetes</taxon>
        <taxon>Sordariomycetidae</taxon>
        <taxon>Sordariales</taxon>
        <taxon>Schizotheciaceae</taxon>
        <taxon>Echria</taxon>
    </lineage>
</organism>
<dbReference type="Proteomes" id="UP001239445">
    <property type="component" value="Unassembled WGS sequence"/>
</dbReference>
<dbReference type="InterPro" id="IPR002818">
    <property type="entry name" value="DJ-1/PfpI"/>
</dbReference>
<comment type="caution">
    <text evidence="2">The sequence shown here is derived from an EMBL/GenBank/DDBJ whole genome shotgun (WGS) entry which is preliminary data.</text>
</comment>
<dbReference type="EMBL" id="MU839836">
    <property type="protein sequence ID" value="KAK1753941.1"/>
    <property type="molecule type" value="Genomic_DNA"/>
</dbReference>
<dbReference type="Pfam" id="PF01965">
    <property type="entry name" value="DJ-1_PfpI"/>
    <property type="match status" value="1"/>
</dbReference>
<evidence type="ECO:0000313" key="2">
    <source>
        <dbReference type="EMBL" id="KAK1753941.1"/>
    </source>
</evidence>
<dbReference type="PANTHER" id="PTHR43130:SF3">
    <property type="entry name" value="HTH-TYPE TRANSCRIPTIONAL REGULATOR RV1931C"/>
    <property type="match status" value="1"/>
</dbReference>
<proteinExistence type="predicted"/>
<keyword evidence="3" id="KW-1185">Reference proteome</keyword>
<feature type="domain" description="DJ-1/PfpI" evidence="1">
    <location>
        <begin position="4"/>
        <end position="85"/>
    </location>
</feature>
<dbReference type="SUPFAM" id="SSF52317">
    <property type="entry name" value="Class I glutamine amidotransferase-like"/>
    <property type="match status" value="1"/>
</dbReference>
<dbReference type="InterPro" id="IPR052158">
    <property type="entry name" value="INH-QAR"/>
</dbReference>
<dbReference type="Gene3D" id="3.40.50.880">
    <property type="match status" value="1"/>
</dbReference>
<accession>A0AAJ0F3W2</accession>
<gene>
    <name evidence="2" type="ORF">QBC47DRAFT_385242</name>
</gene>
<name>A0AAJ0F3W2_9PEZI</name>
<dbReference type="InterPro" id="IPR029062">
    <property type="entry name" value="Class_I_gatase-like"/>
</dbReference>
<sequence>MAPRKILLVLFPGFNTLDMNGPYEVLQKAGDGAVFEIFVAAESEITTSIEGVHVKRDIALDDDLIRNHLPQYEMLVVPGGTTDPVVAQAAKVNSPFMRLIEAYAALPEPPHSVDLAHDGRILLSICTGAIFLGALGIFDTKLCTTHWAAYDLLKKYAQTAAARTLPPQQAGTVVAARFVDSGVSPATGLRVISSGGISCGMDASLYVVKLRVGEAAAQTVAGLLDYAWRKTEGFVVLDQAVADKGEKKA</sequence>
<reference evidence="2" key="1">
    <citation type="submission" date="2023-06" db="EMBL/GenBank/DDBJ databases">
        <title>Genome-scale phylogeny and comparative genomics of the fungal order Sordariales.</title>
        <authorList>
            <consortium name="Lawrence Berkeley National Laboratory"/>
            <person name="Hensen N."/>
            <person name="Bonometti L."/>
            <person name="Westerberg I."/>
            <person name="Brannstrom I.O."/>
            <person name="Guillou S."/>
            <person name="Cros-Aarteil S."/>
            <person name="Calhoun S."/>
            <person name="Haridas S."/>
            <person name="Kuo A."/>
            <person name="Mondo S."/>
            <person name="Pangilinan J."/>
            <person name="Riley R."/>
            <person name="Labutti K."/>
            <person name="Andreopoulos B."/>
            <person name="Lipzen A."/>
            <person name="Chen C."/>
            <person name="Yanf M."/>
            <person name="Daum C."/>
            <person name="Ng V."/>
            <person name="Clum A."/>
            <person name="Steindorff A."/>
            <person name="Ohm R."/>
            <person name="Martin F."/>
            <person name="Silar P."/>
            <person name="Natvig D."/>
            <person name="Lalanne C."/>
            <person name="Gautier V."/>
            <person name="Ament-Velasquez S.L."/>
            <person name="Kruys A."/>
            <person name="Hutchinson M.I."/>
            <person name="Powell A.J."/>
            <person name="Barry K."/>
            <person name="Miller A.N."/>
            <person name="Grigoriev I.V."/>
            <person name="Debuchy R."/>
            <person name="Gladieux P."/>
            <person name="Thoren M.H."/>
            <person name="Johannesson H."/>
        </authorList>
    </citation>
    <scope>NUCLEOTIDE SEQUENCE</scope>
    <source>
        <strain evidence="2">PSN4</strain>
    </source>
</reference>
<protein>
    <submittedName>
        <fullName evidence="2">Class I glutamine amidotransferase-like protein</fullName>
    </submittedName>
</protein>
<evidence type="ECO:0000313" key="3">
    <source>
        <dbReference type="Proteomes" id="UP001239445"/>
    </source>
</evidence>
<keyword evidence="2" id="KW-0315">Glutamine amidotransferase</keyword>
<dbReference type="PANTHER" id="PTHR43130">
    <property type="entry name" value="ARAC-FAMILY TRANSCRIPTIONAL REGULATOR"/>
    <property type="match status" value="1"/>
</dbReference>